<gene>
    <name evidence="1" type="ORF">Tco_0991470</name>
</gene>
<comment type="caution">
    <text evidence="1">The sequence shown here is derived from an EMBL/GenBank/DDBJ whole genome shotgun (WGS) entry which is preliminary data.</text>
</comment>
<feature type="non-terminal residue" evidence="1">
    <location>
        <position position="1"/>
    </location>
</feature>
<organism evidence="1 2">
    <name type="scientific">Tanacetum coccineum</name>
    <dbReference type="NCBI Taxonomy" id="301880"/>
    <lineage>
        <taxon>Eukaryota</taxon>
        <taxon>Viridiplantae</taxon>
        <taxon>Streptophyta</taxon>
        <taxon>Embryophyta</taxon>
        <taxon>Tracheophyta</taxon>
        <taxon>Spermatophyta</taxon>
        <taxon>Magnoliopsida</taxon>
        <taxon>eudicotyledons</taxon>
        <taxon>Gunneridae</taxon>
        <taxon>Pentapetalae</taxon>
        <taxon>asterids</taxon>
        <taxon>campanulids</taxon>
        <taxon>Asterales</taxon>
        <taxon>Asteraceae</taxon>
        <taxon>Asteroideae</taxon>
        <taxon>Anthemideae</taxon>
        <taxon>Anthemidinae</taxon>
        <taxon>Tanacetum</taxon>
    </lineage>
</organism>
<evidence type="ECO:0000313" key="1">
    <source>
        <dbReference type="EMBL" id="GJT56416.1"/>
    </source>
</evidence>
<sequence>HILLLEDDTKIPMLAEKRYPLAKETIERMLVLGLTVESVSDVALDLIRIVMKQIEEM</sequence>
<accession>A0ABQ5EZD0</accession>
<reference evidence="1" key="2">
    <citation type="submission" date="2022-01" db="EMBL/GenBank/DDBJ databases">
        <authorList>
            <person name="Yamashiro T."/>
            <person name="Shiraishi A."/>
            <person name="Satake H."/>
            <person name="Nakayama K."/>
        </authorList>
    </citation>
    <scope>NUCLEOTIDE SEQUENCE</scope>
</reference>
<dbReference type="EMBL" id="BQNB010016843">
    <property type="protein sequence ID" value="GJT56416.1"/>
    <property type="molecule type" value="Genomic_DNA"/>
</dbReference>
<proteinExistence type="predicted"/>
<evidence type="ECO:0000313" key="2">
    <source>
        <dbReference type="Proteomes" id="UP001151760"/>
    </source>
</evidence>
<keyword evidence="2" id="KW-1185">Reference proteome</keyword>
<dbReference type="Proteomes" id="UP001151760">
    <property type="component" value="Unassembled WGS sequence"/>
</dbReference>
<reference evidence="1" key="1">
    <citation type="journal article" date="2022" name="Int. J. Mol. Sci.">
        <title>Draft Genome of Tanacetum Coccineum: Genomic Comparison of Closely Related Tanacetum-Family Plants.</title>
        <authorList>
            <person name="Yamashiro T."/>
            <person name="Shiraishi A."/>
            <person name="Nakayama K."/>
            <person name="Satake H."/>
        </authorList>
    </citation>
    <scope>NUCLEOTIDE SEQUENCE</scope>
</reference>
<protein>
    <submittedName>
        <fullName evidence="1">Uncharacterized protein</fullName>
    </submittedName>
</protein>
<name>A0ABQ5EZD0_9ASTR</name>